<accession>A0ABS1J4J6</accession>
<dbReference type="InterPro" id="IPR000182">
    <property type="entry name" value="GNAT_dom"/>
</dbReference>
<evidence type="ECO:0000313" key="3">
    <source>
        <dbReference type="Proteomes" id="UP000602284"/>
    </source>
</evidence>
<sequence length="273" mass="30932">MNKQTIPLLTSELADLIEKSDCDVMKGRMEYIGRHQGNPYGVEIRQFGRATAMLAHKFPVIDFNRVYGIGHEEIEHLDEIFAFFASANREFMIDIAPQRMSTELLQALTQRGFLQTGFHTAMYGVPDLSHVHPVDGLEVRRVQKEEVELYGRIFTSSLEIPDDIPERKESNLLLLEDPHWTLYLCWQGETPIGFTIMQIVDGVAGFALAGTVPEYRNRGAQTAMLHQRMVDALAADARLVVAQCEFASGSQRNLQRAGFQVAYTKSVWKRQEA</sequence>
<dbReference type="EMBL" id="JAEQNB010000001">
    <property type="protein sequence ID" value="MBL0385199.1"/>
    <property type="molecule type" value="Genomic_DNA"/>
</dbReference>
<reference evidence="2 3" key="1">
    <citation type="submission" date="2021-01" db="EMBL/GenBank/DDBJ databases">
        <title>Tumebacillus sp. strain ITR2 16S ribosomal RNA gene Genome sequencing and assembly.</title>
        <authorList>
            <person name="Kang M."/>
        </authorList>
    </citation>
    <scope>NUCLEOTIDE SEQUENCE [LARGE SCALE GENOMIC DNA]</scope>
    <source>
        <strain evidence="2 3">ITR2</strain>
    </source>
</reference>
<dbReference type="PROSITE" id="PS51186">
    <property type="entry name" value="GNAT"/>
    <property type="match status" value="1"/>
</dbReference>
<proteinExistence type="predicted"/>
<dbReference type="RefSeq" id="WP_201630365.1">
    <property type="nucleotide sequence ID" value="NZ_JAEQNB010000001.1"/>
</dbReference>
<dbReference type="Proteomes" id="UP000602284">
    <property type="component" value="Unassembled WGS sequence"/>
</dbReference>
<comment type="caution">
    <text evidence="2">The sequence shown here is derived from an EMBL/GenBank/DDBJ whole genome shotgun (WGS) entry which is preliminary data.</text>
</comment>
<name>A0ABS1J4J6_9BACL</name>
<feature type="domain" description="N-acetyltransferase" evidence="1">
    <location>
        <begin position="137"/>
        <end position="273"/>
    </location>
</feature>
<dbReference type="Gene3D" id="3.40.630.30">
    <property type="match status" value="1"/>
</dbReference>
<dbReference type="SUPFAM" id="SSF55729">
    <property type="entry name" value="Acyl-CoA N-acyltransferases (Nat)"/>
    <property type="match status" value="1"/>
</dbReference>
<dbReference type="InterPro" id="IPR016181">
    <property type="entry name" value="Acyl_CoA_acyltransferase"/>
</dbReference>
<gene>
    <name evidence="2" type="ORF">JJB07_00955</name>
</gene>
<protein>
    <recommendedName>
        <fullName evidence="1">N-acetyltransferase domain-containing protein</fullName>
    </recommendedName>
</protein>
<evidence type="ECO:0000313" key="2">
    <source>
        <dbReference type="EMBL" id="MBL0385199.1"/>
    </source>
</evidence>
<keyword evidence="3" id="KW-1185">Reference proteome</keyword>
<organism evidence="2 3">
    <name type="scientific">Tumebacillus amylolyticus</name>
    <dbReference type="NCBI Taxonomy" id="2801339"/>
    <lineage>
        <taxon>Bacteria</taxon>
        <taxon>Bacillati</taxon>
        <taxon>Bacillota</taxon>
        <taxon>Bacilli</taxon>
        <taxon>Bacillales</taxon>
        <taxon>Alicyclobacillaceae</taxon>
        <taxon>Tumebacillus</taxon>
    </lineage>
</organism>
<evidence type="ECO:0000259" key="1">
    <source>
        <dbReference type="PROSITE" id="PS51186"/>
    </source>
</evidence>